<evidence type="ECO:0000256" key="2">
    <source>
        <dbReference type="SAM" id="Phobius"/>
    </source>
</evidence>
<feature type="region of interest" description="Disordered" evidence="1">
    <location>
        <begin position="865"/>
        <end position="889"/>
    </location>
</feature>
<name>B4D1R9_9BACT</name>
<evidence type="ECO:0000313" key="5">
    <source>
        <dbReference type="Proteomes" id="UP000005824"/>
    </source>
</evidence>
<dbReference type="InterPro" id="IPR025743">
    <property type="entry name" value="TssM1_N"/>
</dbReference>
<keyword evidence="2" id="KW-0812">Transmembrane</keyword>
<feature type="domain" description="Type VI secretion system component TssM1 N-terminal" evidence="3">
    <location>
        <begin position="1"/>
        <end position="189"/>
    </location>
</feature>
<dbReference type="PANTHER" id="PTHR36153">
    <property type="entry name" value="INNER MEMBRANE PROTEIN-RELATED"/>
    <property type="match status" value="1"/>
</dbReference>
<evidence type="ECO:0000256" key="1">
    <source>
        <dbReference type="SAM" id="MobiDB-lite"/>
    </source>
</evidence>
<keyword evidence="5" id="KW-1185">Reference proteome</keyword>
<gene>
    <name evidence="4" type="ORF">CfE428DRAFT_2857</name>
</gene>
<protein>
    <recommendedName>
        <fullName evidence="3">Type VI secretion system component TssM1 N-terminal domain-containing protein</fullName>
    </recommendedName>
</protein>
<evidence type="ECO:0000259" key="3">
    <source>
        <dbReference type="Pfam" id="PF14331"/>
    </source>
</evidence>
<dbReference type="Pfam" id="PF14331">
    <property type="entry name" value="IcmF-related_N"/>
    <property type="match status" value="1"/>
</dbReference>
<dbReference type="Proteomes" id="UP000005824">
    <property type="component" value="Unassembled WGS sequence"/>
</dbReference>
<dbReference type="InterPro" id="IPR053156">
    <property type="entry name" value="T6SS_TssM-like"/>
</dbReference>
<dbReference type="EMBL" id="ABVL01000007">
    <property type="protein sequence ID" value="EDY19681.1"/>
    <property type="molecule type" value="Genomic_DNA"/>
</dbReference>
<reference evidence="4 5" key="1">
    <citation type="journal article" date="2011" name="J. Bacteriol.">
        <title>Genome sequence of Chthoniobacter flavus Ellin428, an aerobic heterotrophic soil bacterium.</title>
        <authorList>
            <person name="Kant R."/>
            <person name="van Passel M.W."/>
            <person name="Palva A."/>
            <person name="Lucas S."/>
            <person name="Lapidus A."/>
            <person name="Glavina Del Rio T."/>
            <person name="Dalin E."/>
            <person name="Tice H."/>
            <person name="Bruce D."/>
            <person name="Goodwin L."/>
            <person name="Pitluck S."/>
            <person name="Larimer F.W."/>
            <person name="Land M.L."/>
            <person name="Hauser L."/>
            <person name="Sangwan P."/>
            <person name="de Vos W.M."/>
            <person name="Janssen P.H."/>
            <person name="Smidt H."/>
        </authorList>
    </citation>
    <scope>NUCLEOTIDE SEQUENCE [LARGE SCALE GENOMIC DNA]</scope>
    <source>
        <strain evidence="4 5">Ellin428</strain>
    </source>
</reference>
<comment type="caution">
    <text evidence="4">The sequence shown here is derived from an EMBL/GenBank/DDBJ whole genome shotgun (WGS) entry which is preliminary data.</text>
</comment>
<feature type="compositionally biased region" description="Low complexity" evidence="1">
    <location>
        <begin position="872"/>
        <end position="889"/>
    </location>
</feature>
<evidence type="ECO:0000313" key="4">
    <source>
        <dbReference type="EMBL" id="EDY19681.1"/>
    </source>
</evidence>
<dbReference type="PANTHER" id="PTHR36153:SF1">
    <property type="entry name" value="TYPE VI SECRETION SYSTEM COMPONENT TSSM1"/>
    <property type="match status" value="1"/>
</dbReference>
<dbReference type="InParanoid" id="B4D1R9"/>
<feature type="transmembrane region" description="Helical" evidence="2">
    <location>
        <begin position="189"/>
        <end position="210"/>
    </location>
</feature>
<dbReference type="STRING" id="497964.CfE428DRAFT_2857"/>
<organism evidence="4 5">
    <name type="scientific">Chthoniobacter flavus Ellin428</name>
    <dbReference type="NCBI Taxonomy" id="497964"/>
    <lineage>
        <taxon>Bacteria</taxon>
        <taxon>Pseudomonadati</taxon>
        <taxon>Verrucomicrobiota</taxon>
        <taxon>Spartobacteria</taxon>
        <taxon>Chthoniobacterales</taxon>
        <taxon>Chthoniobacteraceae</taxon>
        <taxon>Chthoniobacter</taxon>
    </lineage>
</organism>
<accession>B4D1R9</accession>
<proteinExistence type="predicted"/>
<dbReference type="eggNOG" id="COG3523">
    <property type="taxonomic scope" value="Bacteria"/>
</dbReference>
<sequence length="889" mass="98120">MTKADLLNGFRDFFDELNDPTAAQQMLGWSNPEPLDRPFCVKLVEEYVYTVVERLRRRRFGLLVDPIARQGDRRVDEIDRLYALPHSIHLIAPNLQQYLLTIFTEGEWTVKPLFLRGIYFTSSMREGSALDQELASALQIDVDQLPEGRGWERERSYFLHDLFTEKSFHESRLVTRASNTKQLLLKRRLALFGAGALAALLLLGFSIMSYHTLRSSVGRQSGFWARASEGWNGNVWKPVVTAQPLGPWKFEGAEPVGQGEKRETQMLFKEPKLSLAEFHARLQELSLQPIRVGMVFRPLASFGVEIDRDRKRAARIVFEDSIVKPLLDAARKKMSETTVQMKLTPEEELQEADALLALVRLEAGVARLHSNRPDPAANAENFLKPLVHYVSNQEPGDELVNTMKMLYSEEGAAPHAWPPDWSSGGSSLAENVAIDHGLARFLSDAQRSLKSGSDSFPVLDALVTELKKFMRAEDFLYDASRGIGPTEQTDAGVLGSFSTLESSLQNVDLQIAHAREIGLFPDGQLSLAAAYEKLLKEGRSKYVVAKGIQTEVDDLLGAAAQGDTGKSEPSLSGKAGKAKELLNEATASKTKTADRPIFGEIRDRLKDPLEAMAAKFQGGYSDAEVAELKLLDDVNLTDSGKNMPSYKARWNVYQQSIHASPPMTYASSLDLITQGWKPLADIFAHINEIRTAVQAYNGKERDKVVAICNYCLHRAEITHGDEFCKAFLTQARAKLSKLAVFPLVGPPLSGAPTLTADETVAAGTLLDRIQEGLRSPILKSVQSPSKQALVDFSNKLAPLNPIAEALLTPEKSIRLCRIVLLGKQQQFELSGQRTGIATFKAMQLRAGTIEHGSVVKYGTPGLVPPMAPAKPNSAASRSTNRSISTSTAR</sequence>
<keyword evidence="2" id="KW-0472">Membrane</keyword>
<keyword evidence="2" id="KW-1133">Transmembrane helix</keyword>
<dbReference type="AlphaFoldDB" id="B4D1R9"/>